<comment type="caution">
    <text evidence="1">The sequence shown here is derived from an EMBL/GenBank/DDBJ whole genome shotgun (WGS) entry which is preliminary data.</text>
</comment>
<dbReference type="EMBL" id="CABQ01000198">
    <property type="protein sequence ID" value="CBI08247.1"/>
    <property type="molecule type" value="Genomic_DNA"/>
</dbReference>
<accession>E6QLX6</accession>
<name>E6QLX6_9ZZZZ</name>
<organism evidence="1">
    <name type="scientific">mine drainage metagenome</name>
    <dbReference type="NCBI Taxonomy" id="410659"/>
    <lineage>
        <taxon>unclassified sequences</taxon>
        <taxon>metagenomes</taxon>
        <taxon>ecological metagenomes</taxon>
    </lineage>
</organism>
<protein>
    <submittedName>
        <fullName evidence="1">Uncharacterized protein</fullName>
    </submittedName>
</protein>
<proteinExistence type="predicted"/>
<dbReference type="AlphaFoldDB" id="E6QLX6"/>
<sequence>MSVVFSNFTNPCTAREAVNMALDYRAPNHGRV</sequence>
<evidence type="ECO:0000313" key="1">
    <source>
        <dbReference type="EMBL" id="CBI08247.1"/>
    </source>
</evidence>
<reference evidence="1" key="1">
    <citation type="submission" date="2009-10" db="EMBL/GenBank/DDBJ databases">
        <title>Diversity of trophic interactions inside an arsenic-rich microbial ecosystem.</title>
        <authorList>
            <person name="Bertin P.N."/>
            <person name="Heinrich-Salmeron A."/>
            <person name="Pelletier E."/>
            <person name="Goulhen-Chollet F."/>
            <person name="Arsene-Ploetze F."/>
            <person name="Gallien S."/>
            <person name="Calteau A."/>
            <person name="Vallenet D."/>
            <person name="Casiot C."/>
            <person name="Chane-Woon-Ming B."/>
            <person name="Giloteaux L."/>
            <person name="Barakat M."/>
            <person name="Bonnefoy V."/>
            <person name="Bruneel O."/>
            <person name="Chandler M."/>
            <person name="Cleiss J."/>
            <person name="Duran R."/>
            <person name="Elbaz-Poulichet F."/>
            <person name="Fonknechten N."/>
            <person name="Lauga B."/>
            <person name="Mornico D."/>
            <person name="Ortet P."/>
            <person name="Schaeffer C."/>
            <person name="Siguier P."/>
            <person name="Alexander Thil Smith A."/>
            <person name="Van Dorsselaer A."/>
            <person name="Weissenbach J."/>
            <person name="Medigue C."/>
            <person name="Le Paslier D."/>
        </authorList>
    </citation>
    <scope>NUCLEOTIDE SEQUENCE</scope>
</reference>
<gene>
    <name evidence="1" type="ORF">CARN6_1697</name>
</gene>